<evidence type="ECO:0000313" key="8">
    <source>
        <dbReference type="EMBL" id="MBK1817682.1"/>
    </source>
</evidence>
<dbReference type="GO" id="GO:0005886">
    <property type="term" value="C:plasma membrane"/>
    <property type="evidence" value="ECO:0007669"/>
    <property type="project" value="UniProtKB-SubCell"/>
</dbReference>
<feature type="binding site" evidence="5">
    <location>
        <position position="281"/>
    </location>
    <ligand>
        <name>spermidine</name>
        <dbReference type="ChEBI" id="CHEBI:57834"/>
    </ligand>
</feature>
<dbReference type="AlphaFoldDB" id="A0A934R7C8"/>
<dbReference type="EMBL" id="JAENIK010000012">
    <property type="protein sequence ID" value="MBK1817682.1"/>
    <property type="molecule type" value="Genomic_DNA"/>
</dbReference>
<evidence type="ECO:0000256" key="2">
    <source>
        <dbReference type="ARBA" id="ARBA00022679"/>
    </source>
</evidence>
<accession>A0A934R7C8</accession>
<dbReference type="PROSITE" id="PS01330">
    <property type="entry name" value="PABS_1"/>
    <property type="match status" value="1"/>
</dbReference>
<feature type="transmembrane region" description="Helical" evidence="5">
    <location>
        <begin position="47"/>
        <end position="66"/>
    </location>
</feature>
<dbReference type="InterPro" id="IPR029063">
    <property type="entry name" value="SAM-dependent_MTases_sf"/>
</dbReference>
<dbReference type="Proteomes" id="UP000600139">
    <property type="component" value="Unassembled WGS sequence"/>
</dbReference>
<dbReference type="PANTHER" id="PTHR43317">
    <property type="entry name" value="THERMOSPERMINE SYNTHASE ACAULIS5"/>
    <property type="match status" value="1"/>
</dbReference>
<feature type="binding site" evidence="5">
    <location>
        <position position="305"/>
    </location>
    <ligand>
        <name>spermidine</name>
        <dbReference type="ChEBI" id="CHEBI:57834"/>
    </ligand>
</feature>
<dbReference type="InterPro" id="IPR036259">
    <property type="entry name" value="MFS_trans_sf"/>
</dbReference>
<keyword evidence="5" id="KW-0812">Transmembrane</keyword>
<keyword evidence="3 5" id="KW-0745">Spermidine biosynthesis</keyword>
<dbReference type="InterPro" id="IPR030373">
    <property type="entry name" value="PABS_CS"/>
</dbReference>
<comment type="caution">
    <text evidence="8">The sequence shown here is derived from an EMBL/GenBank/DDBJ whole genome shotgun (WGS) entry which is preliminary data.</text>
</comment>
<evidence type="ECO:0000259" key="7">
    <source>
        <dbReference type="PROSITE" id="PS51006"/>
    </source>
</evidence>
<dbReference type="CDD" id="cd02440">
    <property type="entry name" value="AdoMet_MTases"/>
    <property type="match status" value="1"/>
</dbReference>
<dbReference type="PROSITE" id="PS51006">
    <property type="entry name" value="PABS_2"/>
    <property type="match status" value="1"/>
</dbReference>
<evidence type="ECO:0000256" key="4">
    <source>
        <dbReference type="ARBA" id="ARBA00023115"/>
    </source>
</evidence>
<comment type="subunit">
    <text evidence="5">Homodimer or homotetramer.</text>
</comment>
<feature type="transmembrane region" description="Helical" evidence="5">
    <location>
        <begin position="209"/>
        <end position="228"/>
    </location>
</feature>
<protein>
    <recommendedName>
        <fullName evidence="5">Polyamine aminopropyltransferase</fullName>
    </recommendedName>
    <alternativeName>
        <fullName evidence="5">Putrescine aminopropyltransferase</fullName>
        <shortName evidence="5">PAPT</shortName>
    </alternativeName>
    <alternativeName>
        <fullName evidence="5">Spermidine synthase</fullName>
        <shortName evidence="5">SPDS</shortName>
        <shortName evidence="5">SPDSY</shortName>
        <ecNumber evidence="5">2.5.1.16</ecNumber>
    </alternativeName>
</protein>
<dbReference type="RefSeq" id="WP_200352617.1">
    <property type="nucleotide sequence ID" value="NZ_BAABHZ010000001.1"/>
</dbReference>
<dbReference type="InterPro" id="IPR030374">
    <property type="entry name" value="PABS"/>
</dbReference>
<sequence>MTSRTDALTPTPRSRWALGLLMFLLGGCGLAYEYTLSKIASDLLGNSVQQWATMIATMLFAMGMGADFQKHTPADRLADRLISSQIALAVLGGFGPLIMIHGFALLPQLYIIIQYALAFTVGLLIGYEIPLVMRINEESEPDMRFNLAQVLKMDYVGALVGALLWTFLLVRYLSIERISFIVALATIASSVLCYFLYRRRLSGPRARVCEIAGATVLVTLGFVFGRGLTLRAEQFLYRDPIVTSLTTPFQHVVLTQNRSGNLRCYINGHLQFNEADEQIYHENLVHPAMHIAPRREKILILGGGDGLALREVLKYPEVREVTLVDLDPMMTDLATNDPHLVRMNGGSLSDPRVTRRAATGINPGVEYRAAQTSQYELFPTETHEIATLHVINLDAAEFVKTMDSGHDVVFMDFPDPNSPDLAKLYGRPFYDHLRNRLNPGAVIVQQSGGCFQAREAFLCIGRTLQAAGFNAVPYHDNVPSFGEWGWWIATMGRSAEQTRNALGGLGKLQVPTRYLTPELVSASLAFGKNDLFSNHQDFTSLTEPRVYHYHLQGWNIEETP</sequence>
<evidence type="ECO:0000256" key="3">
    <source>
        <dbReference type="ARBA" id="ARBA00023066"/>
    </source>
</evidence>
<feature type="active site" description="Proton acceptor" evidence="5 6">
    <location>
        <position position="412"/>
    </location>
</feature>
<name>A0A934R7C8_9BACT</name>
<dbReference type="HAMAP" id="MF_00198">
    <property type="entry name" value="Spermidine_synth"/>
    <property type="match status" value="1"/>
</dbReference>
<dbReference type="SUPFAM" id="SSF103473">
    <property type="entry name" value="MFS general substrate transporter"/>
    <property type="match status" value="1"/>
</dbReference>
<keyword evidence="9" id="KW-1185">Reference proteome</keyword>
<dbReference type="InterPro" id="IPR001045">
    <property type="entry name" value="Spermi_synthase"/>
</dbReference>
<feature type="binding site" evidence="5">
    <location>
        <position position="419"/>
    </location>
    <ligand>
        <name>S-methyl-5'-thioadenosine</name>
        <dbReference type="ChEBI" id="CHEBI:17509"/>
    </ligand>
</feature>
<feature type="binding site" evidence="5">
    <location>
        <position position="250"/>
    </location>
    <ligand>
        <name>S-methyl-5'-thioadenosine</name>
        <dbReference type="ChEBI" id="CHEBI:17509"/>
    </ligand>
</feature>
<keyword evidence="5" id="KW-1003">Cell membrane</keyword>
<keyword evidence="5" id="KW-0472">Membrane</keyword>
<dbReference type="GO" id="GO:0010487">
    <property type="term" value="F:thermospermine synthase activity"/>
    <property type="evidence" value="ECO:0007669"/>
    <property type="project" value="UniProtKB-ARBA"/>
</dbReference>
<comment type="catalytic activity">
    <reaction evidence="5">
        <text>S-adenosyl 3-(methylsulfanyl)propylamine + putrescine = S-methyl-5'-thioadenosine + spermidine + H(+)</text>
        <dbReference type="Rhea" id="RHEA:12721"/>
        <dbReference type="ChEBI" id="CHEBI:15378"/>
        <dbReference type="ChEBI" id="CHEBI:17509"/>
        <dbReference type="ChEBI" id="CHEBI:57443"/>
        <dbReference type="ChEBI" id="CHEBI:57834"/>
        <dbReference type="ChEBI" id="CHEBI:326268"/>
        <dbReference type="EC" id="2.5.1.16"/>
    </reaction>
</comment>
<feature type="transmembrane region" description="Helical" evidence="5">
    <location>
        <begin position="178"/>
        <end position="197"/>
    </location>
</feature>
<dbReference type="NCBIfam" id="NF002956">
    <property type="entry name" value="PRK03612.1"/>
    <property type="match status" value="1"/>
</dbReference>
<organism evidence="8 9">
    <name type="scientific">Luteolibacter yonseiensis</name>
    <dbReference type="NCBI Taxonomy" id="1144680"/>
    <lineage>
        <taxon>Bacteria</taxon>
        <taxon>Pseudomonadati</taxon>
        <taxon>Verrucomicrobiota</taxon>
        <taxon>Verrucomicrobiia</taxon>
        <taxon>Verrucomicrobiales</taxon>
        <taxon>Verrucomicrobiaceae</taxon>
        <taxon>Luteolibacter</taxon>
    </lineage>
</organism>
<gene>
    <name evidence="5" type="primary">speE</name>
    <name evidence="8" type="ORF">JIN84_18835</name>
</gene>
<feature type="binding site" evidence="5">
    <location>
        <position position="325"/>
    </location>
    <ligand>
        <name>S-methyl-5'-thioadenosine</name>
        <dbReference type="ChEBI" id="CHEBI:17509"/>
    </ligand>
</feature>
<comment type="caution">
    <text evidence="5">Lacks conserved residue(s) required for the propagation of feature annotation.</text>
</comment>
<dbReference type="Gene3D" id="3.40.50.150">
    <property type="entry name" value="Vaccinia Virus protein VP39"/>
    <property type="match status" value="1"/>
</dbReference>
<reference evidence="8" key="1">
    <citation type="submission" date="2021-01" db="EMBL/GenBank/DDBJ databases">
        <title>Modified the classification status of verrucomicrobia.</title>
        <authorList>
            <person name="Feng X."/>
        </authorList>
    </citation>
    <scope>NUCLEOTIDE SEQUENCE</scope>
    <source>
        <strain evidence="8">JCM 18052</strain>
    </source>
</reference>
<dbReference type="EC" id="2.5.1.16" evidence="5"/>
<evidence type="ECO:0000256" key="5">
    <source>
        <dbReference type="HAMAP-Rule" id="MF_00198"/>
    </source>
</evidence>
<keyword evidence="5" id="KW-1133">Transmembrane helix</keyword>
<evidence type="ECO:0000313" key="9">
    <source>
        <dbReference type="Proteomes" id="UP000600139"/>
    </source>
</evidence>
<feature type="transmembrane region" description="Helical" evidence="5">
    <location>
        <begin position="153"/>
        <end position="172"/>
    </location>
</feature>
<feature type="binding site" evidence="5">
    <location>
        <begin position="394"/>
        <end position="395"/>
    </location>
    <ligand>
        <name>S-methyl-5'-thioadenosine</name>
        <dbReference type="ChEBI" id="CHEBI:17509"/>
    </ligand>
</feature>
<feature type="transmembrane region" description="Helical" evidence="5">
    <location>
        <begin position="86"/>
        <end position="106"/>
    </location>
</feature>
<keyword evidence="2 5" id="KW-0808">Transferase</keyword>
<dbReference type="PROSITE" id="PS51257">
    <property type="entry name" value="PROKAR_LIPOPROTEIN"/>
    <property type="match status" value="1"/>
</dbReference>
<comment type="subcellular location">
    <subcellularLocation>
        <location evidence="5">Cell membrane</location>
        <topology evidence="5">Multi-pass membrane protein</topology>
    </subcellularLocation>
</comment>
<keyword evidence="4 5" id="KW-0620">Polyamine biosynthesis</keyword>
<evidence type="ECO:0000256" key="6">
    <source>
        <dbReference type="PROSITE-ProRule" id="PRU00354"/>
    </source>
</evidence>
<dbReference type="PANTHER" id="PTHR43317:SF1">
    <property type="entry name" value="THERMOSPERMINE SYNTHASE ACAULIS5"/>
    <property type="match status" value="1"/>
</dbReference>
<dbReference type="GO" id="GO:0008295">
    <property type="term" value="P:spermidine biosynthetic process"/>
    <property type="evidence" value="ECO:0007669"/>
    <property type="project" value="UniProtKB-UniRule"/>
</dbReference>
<comment type="similarity">
    <text evidence="1 5">Belongs to the spermidine/spermine synthase family.</text>
</comment>
<comment type="function">
    <text evidence="5">Catalyzes the irreversible transfer of a propylamine group from the amino donor S-adenosylmethioninamine (decarboxy-AdoMet) to putrescine (1,4-diaminobutane) to yield spermidine.</text>
</comment>
<feature type="domain" description="PABS" evidence="7">
    <location>
        <begin position="215"/>
        <end position="494"/>
    </location>
</feature>
<comment type="pathway">
    <text evidence="5">Amine and polyamine biosynthesis; spermidine biosynthesis; spermidine from putrescine: step 1/1.</text>
</comment>
<proteinExistence type="inferred from homology"/>
<dbReference type="SUPFAM" id="SSF53335">
    <property type="entry name" value="S-adenosyl-L-methionine-dependent methyltransferases"/>
    <property type="match status" value="1"/>
</dbReference>
<dbReference type="GO" id="GO:0004766">
    <property type="term" value="F:spermidine synthase activity"/>
    <property type="evidence" value="ECO:0007669"/>
    <property type="project" value="UniProtKB-UniRule"/>
</dbReference>
<feature type="transmembrane region" description="Helical" evidence="5">
    <location>
        <begin position="112"/>
        <end position="132"/>
    </location>
</feature>
<evidence type="ECO:0000256" key="1">
    <source>
        <dbReference type="ARBA" id="ARBA00007867"/>
    </source>
</evidence>
<dbReference type="Gene3D" id="1.20.1250.20">
    <property type="entry name" value="MFS general substrate transporter like domains"/>
    <property type="match status" value="1"/>
</dbReference>
<dbReference type="Pfam" id="PF01564">
    <property type="entry name" value="Spermine_synth"/>
    <property type="match status" value="2"/>
</dbReference>